<evidence type="ECO:0000313" key="14">
    <source>
        <dbReference type="Proteomes" id="UP000323392"/>
    </source>
</evidence>
<dbReference type="GO" id="GO:0034628">
    <property type="term" value="P:'de novo' NAD+ biosynthetic process from L-aspartate"/>
    <property type="evidence" value="ECO:0007669"/>
    <property type="project" value="TreeGrafter"/>
</dbReference>
<comment type="pathway">
    <text evidence="2">Cofactor biosynthesis; NAD(+) biosynthesis; quinolinate from iminoaspartate: step 1/1.</text>
</comment>
<evidence type="ECO:0000256" key="9">
    <source>
        <dbReference type="ARBA" id="ARBA00023014"/>
    </source>
</evidence>
<evidence type="ECO:0000313" key="11">
    <source>
        <dbReference type="EMBL" id="KXZ40775.1"/>
    </source>
</evidence>
<evidence type="ECO:0000313" key="13">
    <source>
        <dbReference type="Proteomes" id="UP000092605"/>
    </source>
</evidence>
<reference evidence="12 14" key="2">
    <citation type="submission" date="2016-11" db="EMBL/GenBank/DDBJ databases">
        <authorList>
            <person name="Varghese N."/>
            <person name="Submissions S."/>
        </authorList>
    </citation>
    <scope>NUCLEOTIDE SEQUENCE [LARGE SCALE GENOMIC DNA]</scope>
    <source>
        <strain evidence="12 14">DSM 7308</strain>
    </source>
</reference>
<keyword evidence="7" id="KW-0479">Metal-binding</keyword>
<gene>
    <name evidence="11" type="ORF">JWYL7_1850</name>
    <name evidence="12" type="ORF">SAMN05661008_01819</name>
</gene>
<keyword evidence="4" id="KW-0004">4Fe-4S</keyword>
<dbReference type="NCBIfam" id="TIGR00550">
    <property type="entry name" value="nadA"/>
    <property type="match status" value="1"/>
</dbReference>
<dbReference type="STRING" id="1121328.JWYL7_1850"/>
<dbReference type="GO" id="GO:0051539">
    <property type="term" value="F:4 iron, 4 sulfur cluster binding"/>
    <property type="evidence" value="ECO:0007669"/>
    <property type="project" value="UniProtKB-KW"/>
</dbReference>
<dbReference type="SUPFAM" id="SSF142754">
    <property type="entry name" value="NadA-like"/>
    <property type="match status" value="1"/>
</dbReference>
<comment type="cofactor">
    <cofactor evidence="1">
        <name>[4Fe-4S] cluster</name>
        <dbReference type="ChEBI" id="CHEBI:49883"/>
    </cofactor>
</comment>
<dbReference type="EMBL" id="LSFY01000001">
    <property type="protein sequence ID" value="KXZ40775.1"/>
    <property type="molecule type" value="Genomic_DNA"/>
</dbReference>
<keyword evidence="14" id="KW-1185">Reference proteome</keyword>
<dbReference type="Proteomes" id="UP000092605">
    <property type="component" value="Unassembled WGS sequence"/>
</dbReference>
<accession>A0A150FUC1</accession>
<dbReference type="RefSeq" id="WP_066072186.1">
    <property type="nucleotide sequence ID" value="NZ_FRBG01000020.1"/>
</dbReference>
<evidence type="ECO:0000256" key="3">
    <source>
        <dbReference type="ARBA" id="ARBA00012669"/>
    </source>
</evidence>
<dbReference type="Gene3D" id="3.40.50.10800">
    <property type="entry name" value="NadA-like"/>
    <property type="match status" value="3"/>
</dbReference>
<keyword evidence="8" id="KW-0408">Iron</keyword>
<dbReference type="GO" id="GO:0005829">
    <property type="term" value="C:cytosol"/>
    <property type="evidence" value="ECO:0007669"/>
    <property type="project" value="TreeGrafter"/>
</dbReference>
<evidence type="ECO:0000256" key="1">
    <source>
        <dbReference type="ARBA" id="ARBA00001966"/>
    </source>
</evidence>
<comment type="caution">
    <text evidence="11">The sequence shown here is derived from an EMBL/GenBank/DDBJ whole genome shotgun (WGS) entry which is preliminary data.</text>
</comment>
<keyword evidence="6 11" id="KW-0808">Transferase</keyword>
<sequence>MNNDIVIKEIEKIKKENNIKIFAHNYQNYEVQQVADYIGDSFYLTKLAREIDAQTIIMCGVDFMAETIKILSPDKKVILPVKEATCPMANMIKAKDIENFKKENNDFAVVAYINTSADVKAVADICVTSSNAVKVIESLEENNILFVPDINLGNYISKMVKSKNIISWNGYCPIHDKVTKQEVINMKNKYPNAPVLVHPECRQEVIEVSDFVGSTSEIIEYASKLDAKEITIGTETGTLHVLRRLNPGKKFRLLSNNLICINMKKTTLEDVYNAVVGNSGYEVKVQEDIRVKAKNSLERMIELAR</sequence>
<dbReference type="EC" id="2.5.1.72" evidence="3 10"/>
<dbReference type="OrthoDB" id="9801204at2"/>
<organism evidence="11 13">
    <name type="scientific">Alkalithermobacter thermoalcaliphilus JW-YL-7 = DSM 7308</name>
    <dbReference type="NCBI Taxonomy" id="1121328"/>
    <lineage>
        <taxon>Bacteria</taxon>
        <taxon>Bacillati</taxon>
        <taxon>Bacillota</taxon>
        <taxon>Clostridia</taxon>
        <taxon>Peptostreptococcales</taxon>
        <taxon>Tepidibacteraceae</taxon>
        <taxon>Alkalithermobacter</taxon>
    </lineage>
</organism>
<dbReference type="Proteomes" id="UP000323392">
    <property type="component" value="Unassembled WGS sequence"/>
</dbReference>
<dbReference type="UniPathway" id="UPA00253">
    <property type="reaction ID" value="UER00327"/>
</dbReference>
<dbReference type="PANTHER" id="PTHR30573:SF0">
    <property type="entry name" value="QUINOLINATE SYNTHASE, CHLOROPLASTIC"/>
    <property type="match status" value="1"/>
</dbReference>
<reference evidence="11 13" key="1">
    <citation type="submission" date="2016-02" db="EMBL/GenBank/DDBJ databases">
        <title>Draft genome sequence for Clostridium paradoxum JW-YL-7.</title>
        <authorList>
            <person name="Utturkar S.M."/>
            <person name="Lancaster A."/>
            <person name="Poole F.L."/>
            <person name="Adams M.W."/>
            <person name="Brown S.D."/>
        </authorList>
    </citation>
    <scope>NUCLEOTIDE SEQUENCE [LARGE SCALE GENOMIC DNA]</scope>
    <source>
        <strain evidence="11 13">JW-YL-7</strain>
    </source>
</reference>
<dbReference type="PANTHER" id="PTHR30573">
    <property type="entry name" value="QUINOLINATE SYNTHETASE A"/>
    <property type="match status" value="1"/>
</dbReference>
<dbReference type="InterPro" id="IPR003473">
    <property type="entry name" value="NadA"/>
</dbReference>
<evidence type="ECO:0000256" key="10">
    <source>
        <dbReference type="NCBIfam" id="TIGR00550"/>
    </source>
</evidence>
<evidence type="ECO:0000256" key="8">
    <source>
        <dbReference type="ARBA" id="ARBA00023004"/>
    </source>
</evidence>
<name>A0A150FUC1_CLOPD</name>
<keyword evidence="9" id="KW-0411">Iron-sulfur</keyword>
<evidence type="ECO:0000256" key="2">
    <source>
        <dbReference type="ARBA" id="ARBA00005065"/>
    </source>
</evidence>
<dbReference type="NCBIfam" id="NF006878">
    <property type="entry name" value="PRK09375.1-2"/>
    <property type="match status" value="1"/>
</dbReference>
<proteinExistence type="predicted"/>
<evidence type="ECO:0000313" key="12">
    <source>
        <dbReference type="EMBL" id="SHL28829.1"/>
    </source>
</evidence>
<keyword evidence="5" id="KW-0662">Pyridine nucleotide biosynthesis</keyword>
<dbReference type="AlphaFoldDB" id="A0A150FUC1"/>
<dbReference type="GO" id="GO:0008987">
    <property type="term" value="F:quinolinate synthetase A activity"/>
    <property type="evidence" value="ECO:0007669"/>
    <property type="project" value="UniProtKB-UniRule"/>
</dbReference>
<dbReference type="EMBL" id="FRBG01000020">
    <property type="protein sequence ID" value="SHL28829.1"/>
    <property type="molecule type" value="Genomic_DNA"/>
</dbReference>
<evidence type="ECO:0000256" key="5">
    <source>
        <dbReference type="ARBA" id="ARBA00022642"/>
    </source>
</evidence>
<dbReference type="PATRIC" id="fig|1121328.3.peg.1863"/>
<dbReference type="GO" id="GO:0046872">
    <property type="term" value="F:metal ion binding"/>
    <property type="evidence" value="ECO:0007669"/>
    <property type="project" value="UniProtKB-KW"/>
</dbReference>
<dbReference type="Pfam" id="PF02445">
    <property type="entry name" value="NadA"/>
    <property type="match status" value="1"/>
</dbReference>
<protein>
    <recommendedName>
        <fullName evidence="3 10">Quinolinate synthase</fullName>
        <ecNumber evidence="3 10">2.5.1.72</ecNumber>
    </recommendedName>
</protein>
<evidence type="ECO:0000256" key="6">
    <source>
        <dbReference type="ARBA" id="ARBA00022679"/>
    </source>
</evidence>
<evidence type="ECO:0000256" key="4">
    <source>
        <dbReference type="ARBA" id="ARBA00022485"/>
    </source>
</evidence>
<dbReference type="InterPro" id="IPR036094">
    <property type="entry name" value="NadA_sf"/>
</dbReference>
<evidence type="ECO:0000256" key="7">
    <source>
        <dbReference type="ARBA" id="ARBA00022723"/>
    </source>
</evidence>